<keyword evidence="2" id="KW-0813">Transport</keyword>
<dbReference type="PROSITE" id="PS00217">
    <property type="entry name" value="SUGAR_TRANSPORT_2"/>
    <property type="match status" value="3"/>
</dbReference>
<gene>
    <name evidence="11" type="ORF">MELIAE_LOCUS13092</name>
</gene>
<dbReference type="InterPro" id="IPR005829">
    <property type="entry name" value="Sugar_transporter_CS"/>
</dbReference>
<organism evidence="11 12">
    <name type="scientific">Brassicogethes aeneus</name>
    <name type="common">Rape pollen beetle</name>
    <name type="synonym">Meligethes aeneus</name>
    <dbReference type="NCBI Taxonomy" id="1431903"/>
    <lineage>
        <taxon>Eukaryota</taxon>
        <taxon>Metazoa</taxon>
        <taxon>Ecdysozoa</taxon>
        <taxon>Arthropoda</taxon>
        <taxon>Hexapoda</taxon>
        <taxon>Insecta</taxon>
        <taxon>Pterygota</taxon>
        <taxon>Neoptera</taxon>
        <taxon>Endopterygota</taxon>
        <taxon>Coleoptera</taxon>
        <taxon>Polyphaga</taxon>
        <taxon>Cucujiformia</taxon>
        <taxon>Nitidulidae</taxon>
        <taxon>Meligethinae</taxon>
        <taxon>Brassicogethes</taxon>
    </lineage>
</organism>
<feature type="transmembrane region" description="Helical" evidence="9">
    <location>
        <begin position="517"/>
        <end position="537"/>
    </location>
</feature>
<dbReference type="GO" id="GO:0022857">
    <property type="term" value="F:transmembrane transporter activity"/>
    <property type="evidence" value="ECO:0007669"/>
    <property type="project" value="InterPro"/>
</dbReference>
<keyword evidence="4" id="KW-0762">Sugar transport</keyword>
<evidence type="ECO:0000256" key="6">
    <source>
        <dbReference type="ARBA" id="ARBA00022989"/>
    </source>
</evidence>
<feature type="transmembrane region" description="Helical" evidence="9">
    <location>
        <begin position="353"/>
        <end position="371"/>
    </location>
</feature>
<feature type="transmembrane region" description="Helical" evidence="9">
    <location>
        <begin position="377"/>
        <end position="400"/>
    </location>
</feature>
<dbReference type="Proteomes" id="UP001154078">
    <property type="component" value="Chromosome 9"/>
</dbReference>
<feature type="transmembrane region" description="Helical" evidence="9">
    <location>
        <begin position="793"/>
        <end position="814"/>
    </location>
</feature>
<feature type="transmembrane region" description="Helical" evidence="9">
    <location>
        <begin position="323"/>
        <end position="341"/>
    </location>
</feature>
<evidence type="ECO:0000256" key="2">
    <source>
        <dbReference type="ARBA" id="ARBA00022448"/>
    </source>
</evidence>
<dbReference type="InterPro" id="IPR003663">
    <property type="entry name" value="Sugar/inositol_transpt"/>
</dbReference>
<keyword evidence="6 9" id="KW-1133">Transmembrane helix</keyword>
<feature type="transmembrane region" description="Helical" evidence="9">
    <location>
        <begin position="94"/>
        <end position="116"/>
    </location>
</feature>
<dbReference type="InterPro" id="IPR005828">
    <property type="entry name" value="MFS_sugar_transport-like"/>
</dbReference>
<dbReference type="InterPro" id="IPR036259">
    <property type="entry name" value="MFS_trans_sf"/>
</dbReference>
<feature type="non-terminal residue" evidence="11">
    <location>
        <position position="1"/>
    </location>
</feature>
<keyword evidence="7 9" id="KW-0472">Membrane</keyword>
<feature type="transmembrane region" description="Helical" evidence="9">
    <location>
        <begin position="128"/>
        <end position="150"/>
    </location>
</feature>
<dbReference type="Pfam" id="PF07690">
    <property type="entry name" value="MFS_1"/>
    <property type="match status" value="1"/>
</dbReference>
<feature type="transmembrane region" description="Helical" evidence="9">
    <location>
        <begin position="681"/>
        <end position="698"/>
    </location>
</feature>
<feature type="transmembrane region" description="Helical" evidence="9">
    <location>
        <begin position="40"/>
        <end position="58"/>
    </location>
</feature>
<accession>A0A9P0FNG3</accession>
<dbReference type="InterPro" id="IPR050549">
    <property type="entry name" value="MFS_Trehalose_Transporter"/>
</dbReference>
<feature type="domain" description="Major facilitator superfamily (MFS) profile" evidence="10">
    <location>
        <begin position="1"/>
        <end position="475"/>
    </location>
</feature>
<keyword evidence="3" id="KW-1003">Cell membrane</keyword>
<dbReference type="PANTHER" id="PTHR48021:SF47">
    <property type="entry name" value="GH17672P"/>
    <property type="match status" value="1"/>
</dbReference>
<dbReference type="InterPro" id="IPR011701">
    <property type="entry name" value="MFS"/>
</dbReference>
<dbReference type="PROSITE" id="PS50850">
    <property type="entry name" value="MFS"/>
    <property type="match status" value="2"/>
</dbReference>
<feature type="transmembrane region" description="Helical" evidence="9">
    <location>
        <begin position="878"/>
        <end position="900"/>
    </location>
</feature>
<keyword evidence="8" id="KW-0325">Glycoprotein</keyword>
<evidence type="ECO:0000313" key="11">
    <source>
        <dbReference type="EMBL" id="CAH0564574.1"/>
    </source>
</evidence>
<feature type="transmembrane region" description="Helical" evidence="9">
    <location>
        <begin position="608"/>
        <end position="638"/>
    </location>
</feature>
<dbReference type="PRINTS" id="PR00171">
    <property type="entry name" value="SUGRTRNSPORT"/>
</dbReference>
<protein>
    <recommendedName>
        <fullName evidence="10">Major facilitator superfamily (MFS) profile domain-containing protein</fullName>
    </recommendedName>
</protein>
<feature type="transmembrane region" description="Helical" evidence="9">
    <location>
        <begin position="490"/>
        <end position="510"/>
    </location>
</feature>
<dbReference type="OrthoDB" id="6696619at2759"/>
<dbReference type="AlphaFoldDB" id="A0A9P0FNG3"/>
<feature type="transmembrane region" description="Helical" evidence="9">
    <location>
        <begin position="266"/>
        <end position="294"/>
    </location>
</feature>
<sequence>NLLIFCCGSGFSWTSPVIPKLQDVDPKINPLSETIKPFEVAWLASMTQIGCAFGPCFAGRLADKTGRVKALQCLALPLIIAYVMLAFAKHVYVFYIARFILGIGIGSVFQVVPMYLGEISEATNRGRICGFMSIFAGLGALSSYVIGPFLTVEAEKSLIKLRCKPASAIKEELLAIVQFCKETNSKLSFFDIFKSRGLTRAFTINGGVALLGQLAGYMPVVAFMHTIFNAAGGDISPNIPPIIIGIIKCIVSIFFTTIIEKCDRKILLLLSSLGCGVTLTLLVNLLTFCCGSGFSWTSPVIPKLQDVDPKINPLSETIKPSEVAWLVSITQLGCAFGPCFAGRLADKIGRVKALQCLALPLIIAYVMLAFAKHVYVFYIARFILGIGIGSVFQVVPMYLGEISEATNRGRICCFMAILSGLEELLAIVQFCKETSSKLSFFDIFKSRGLTRAFTINGGVALLAQLTGYMPVVAFMHTIFNAAGGDISPNIPPIIIGSLKCIVAIFFSAIVEKFGRKTLMLLSSFGCGVALTLLGTFFHLQNNHFDISNISWLPIACIIFFIFVRKVYIMATKGIEASQVNNMAQEVVYKPTTINCEGPLKSKKGSSTFLYLIMCIGIVVYSSGLLNQLIIIIILYYVFVVNLIGFSCGSSQSWTSPVIPKLEGSLGVEHNPLGEPITKLEGSLIAGILSLGCAIGPFISGPLADRYGRKITLLCIAVIVGISFITLAFATNVYVYYVARFLKGLGVGSTYQVMPMYSGEVAENTNRGRVGCLFVANISAGLLSSYLVGPYLSVRLFCIFHTTPIVIFLIFYKIIPESPIYLASKGDKVEAKASLMRLRRCSASGATDELKDILLACAESNSNKGGFREIFRSPPLKRAFLICFLLLTLQQFSGIAFVLAFMQNIFDAAGGSVSPTISAIIVGVLKTSASLFTSTVIEKFGRKILAMISALTTGIFITILGIFFFLQQNKYDVSYITWLPIVTLILYIISLNLGMASIPFIMVGEIFPSHVKSAASTLLISILFSTSFIITFLGPVLSSYLGMAPTFCMFGVLCLIGTVFIYFIVPETKGKSLAEIQDILKHI</sequence>
<proteinExistence type="predicted"/>
<feature type="transmembrane region" description="Helical" evidence="9">
    <location>
        <begin position="1042"/>
        <end position="1064"/>
    </location>
</feature>
<reference evidence="11" key="1">
    <citation type="submission" date="2021-12" db="EMBL/GenBank/DDBJ databases">
        <authorList>
            <person name="King R."/>
        </authorList>
    </citation>
    <scope>NUCLEOTIDE SEQUENCE</scope>
</reference>
<evidence type="ECO:0000256" key="4">
    <source>
        <dbReference type="ARBA" id="ARBA00022597"/>
    </source>
</evidence>
<dbReference type="EMBL" id="OV121140">
    <property type="protein sequence ID" value="CAH0564574.1"/>
    <property type="molecule type" value="Genomic_DNA"/>
</dbReference>
<feature type="domain" description="Major facilitator superfamily (MFS) profile" evidence="10">
    <location>
        <begin position="632"/>
        <end position="1068"/>
    </location>
</feature>
<evidence type="ECO:0000256" key="8">
    <source>
        <dbReference type="ARBA" id="ARBA00023180"/>
    </source>
</evidence>
<feature type="transmembrane region" description="Helical" evidence="9">
    <location>
        <begin position="977"/>
        <end position="1002"/>
    </location>
</feature>
<dbReference type="PROSITE" id="PS00216">
    <property type="entry name" value="SUGAR_TRANSPORT_1"/>
    <property type="match status" value="2"/>
</dbReference>
<dbReference type="InterPro" id="IPR020846">
    <property type="entry name" value="MFS_dom"/>
</dbReference>
<keyword evidence="12" id="KW-1185">Reference proteome</keyword>
<dbReference type="Gene3D" id="1.20.1250.20">
    <property type="entry name" value="MFS general substrate transporter like domains"/>
    <property type="match status" value="5"/>
</dbReference>
<evidence type="ECO:0000259" key="10">
    <source>
        <dbReference type="PROSITE" id="PS50850"/>
    </source>
</evidence>
<evidence type="ECO:0000256" key="9">
    <source>
        <dbReference type="SAM" id="Phobius"/>
    </source>
</evidence>
<feature type="transmembrane region" description="Helical" evidence="9">
    <location>
        <begin position="943"/>
        <end position="965"/>
    </location>
</feature>
<dbReference type="GO" id="GO:0005886">
    <property type="term" value="C:plasma membrane"/>
    <property type="evidence" value="ECO:0007669"/>
    <property type="project" value="UniProtKB-SubCell"/>
</dbReference>
<dbReference type="FunFam" id="1.20.1250.20:FF:000218">
    <property type="entry name" value="facilitated trehalose transporter Tret1"/>
    <property type="match status" value="1"/>
</dbReference>
<feature type="transmembrane region" description="Helical" evidence="9">
    <location>
        <begin position="1014"/>
        <end position="1036"/>
    </location>
</feature>
<evidence type="ECO:0000313" key="12">
    <source>
        <dbReference type="Proteomes" id="UP001154078"/>
    </source>
</evidence>
<evidence type="ECO:0000256" key="7">
    <source>
        <dbReference type="ARBA" id="ARBA00023136"/>
    </source>
</evidence>
<dbReference type="SUPFAM" id="SSF103473">
    <property type="entry name" value="MFS general substrate transporter"/>
    <property type="match status" value="3"/>
</dbReference>
<feature type="transmembrane region" description="Helical" evidence="9">
    <location>
        <begin position="453"/>
        <end position="478"/>
    </location>
</feature>
<dbReference type="Pfam" id="PF00083">
    <property type="entry name" value="Sugar_tr"/>
    <property type="match status" value="4"/>
</dbReference>
<keyword evidence="5 9" id="KW-0812">Transmembrane</keyword>
<feature type="transmembrane region" description="Helical" evidence="9">
    <location>
        <begin position="912"/>
        <end position="931"/>
    </location>
</feature>
<feature type="transmembrane region" description="Helical" evidence="9">
    <location>
        <begin position="239"/>
        <end position="259"/>
    </location>
</feature>
<name>A0A9P0FNG3_BRAAE</name>
<evidence type="ECO:0000256" key="5">
    <source>
        <dbReference type="ARBA" id="ARBA00022692"/>
    </source>
</evidence>
<feature type="transmembrane region" description="Helical" evidence="9">
    <location>
        <begin position="710"/>
        <end position="734"/>
    </location>
</feature>
<feature type="transmembrane region" description="Helical" evidence="9">
    <location>
        <begin position="549"/>
        <end position="567"/>
    </location>
</feature>
<dbReference type="PANTHER" id="PTHR48021">
    <property type="match status" value="1"/>
</dbReference>
<evidence type="ECO:0000256" key="3">
    <source>
        <dbReference type="ARBA" id="ARBA00022475"/>
    </source>
</evidence>
<comment type="subcellular location">
    <subcellularLocation>
        <location evidence="1">Cell membrane</location>
        <topology evidence="1">Multi-pass membrane protein</topology>
    </subcellularLocation>
</comment>
<evidence type="ECO:0000256" key="1">
    <source>
        <dbReference type="ARBA" id="ARBA00004651"/>
    </source>
</evidence>